<evidence type="ECO:0000256" key="7">
    <source>
        <dbReference type="SAM" id="SignalP"/>
    </source>
</evidence>
<dbReference type="InterPro" id="IPR002889">
    <property type="entry name" value="WSC_carb-bd"/>
</dbReference>
<evidence type="ECO:0000256" key="6">
    <source>
        <dbReference type="ARBA" id="ARBA00023180"/>
    </source>
</evidence>
<evidence type="ECO:0000259" key="8">
    <source>
        <dbReference type="PROSITE" id="PS51212"/>
    </source>
</evidence>
<evidence type="ECO:0000256" key="1">
    <source>
        <dbReference type="ARBA" id="ARBA00004167"/>
    </source>
</evidence>
<sequence>MLRLSAAAFILGAFSGTLVGAVPAPGPYDGTLADNYVAKGWKYLGCANELSGSTRALNSGGFSSSTYTTIEVCMDYCQQRNFPYAGLENGVACWCADGYGLTSGSAVGQTGCATQCIGDSKEICGGPNRISVFHDETYNALRSPAKIGTYAHVGCYREPLDGSHALPALLIDRTDMTINQCVNRCYTAGYMFAGVEYGRECWCDNRIHDGVIDASDPSGTYTCSMPCMGDAGQPCGNSNVVDIYKDTYQ</sequence>
<evidence type="ECO:0000256" key="5">
    <source>
        <dbReference type="ARBA" id="ARBA00023136"/>
    </source>
</evidence>
<dbReference type="GO" id="GO:0005886">
    <property type="term" value="C:plasma membrane"/>
    <property type="evidence" value="ECO:0007669"/>
    <property type="project" value="TreeGrafter"/>
</dbReference>
<organism evidence="9 10">
    <name type="scientific">Phaeoacremonium minimum (strain UCR-PA7)</name>
    <name type="common">Esca disease fungus</name>
    <name type="synonym">Togninia minima</name>
    <dbReference type="NCBI Taxonomy" id="1286976"/>
    <lineage>
        <taxon>Eukaryota</taxon>
        <taxon>Fungi</taxon>
        <taxon>Dikarya</taxon>
        <taxon>Ascomycota</taxon>
        <taxon>Pezizomycotina</taxon>
        <taxon>Sordariomycetes</taxon>
        <taxon>Sordariomycetidae</taxon>
        <taxon>Togniniales</taxon>
        <taxon>Togniniaceae</taxon>
        <taxon>Phaeoacremonium</taxon>
    </lineage>
</organism>
<feature type="signal peptide" evidence="7">
    <location>
        <begin position="1"/>
        <end position="20"/>
    </location>
</feature>
<accession>R8BQB3</accession>
<evidence type="ECO:0000313" key="9">
    <source>
        <dbReference type="EMBL" id="EOO01475.1"/>
    </source>
</evidence>
<feature type="domain" description="WSC" evidence="8">
    <location>
        <begin position="149"/>
        <end position="247"/>
    </location>
</feature>
<dbReference type="SMART" id="SM00321">
    <property type="entry name" value="WSC"/>
    <property type="match status" value="2"/>
</dbReference>
<reference evidence="10" key="1">
    <citation type="journal article" date="2013" name="Genome Announc.">
        <title>Draft genome sequence of the ascomycete Phaeoacremonium aleophilum strain UCR-PA7, a causal agent of the esca disease complex in grapevines.</title>
        <authorList>
            <person name="Blanco-Ulate B."/>
            <person name="Rolshausen P."/>
            <person name="Cantu D."/>
        </authorList>
    </citation>
    <scope>NUCLEOTIDE SEQUENCE [LARGE SCALE GENOMIC DNA]</scope>
    <source>
        <strain evidence="10">UCR-PA7</strain>
    </source>
</reference>
<dbReference type="PROSITE" id="PS51212">
    <property type="entry name" value="WSC"/>
    <property type="match status" value="2"/>
</dbReference>
<dbReference type="eggNOG" id="KOG4157">
    <property type="taxonomic scope" value="Eukaryota"/>
</dbReference>
<feature type="domain" description="WSC" evidence="8">
    <location>
        <begin position="40"/>
        <end position="136"/>
    </location>
</feature>
<proteinExistence type="predicted"/>
<keyword evidence="5" id="KW-0472">Membrane</keyword>
<keyword evidence="2" id="KW-0812">Transmembrane</keyword>
<evidence type="ECO:0000256" key="3">
    <source>
        <dbReference type="ARBA" id="ARBA00022729"/>
    </source>
</evidence>
<dbReference type="EMBL" id="KB932993">
    <property type="protein sequence ID" value="EOO01475.1"/>
    <property type="molecule type" value="Genomic_DNA"/>
</dbReference>
<evidence type="ECO:0000256" key="2">
    <source>
        <dbReference type="ARBA" id="ARBA00022692"/>
    </source>
</evidence>
<dbReference type="PANTHER" id="PTHR24269:SF16">
    <property type="entry name" value="PROTEIN SLG1"/>
    <property type="match status" value="1"/>
</dbReference>
<evidence type="ECO:0000256" key="4">
    <source>
        <dbReference type="ARBA" id="ARBA00022989"/>
    </source>
</evidence>
<protein>
    <submittedName>
        <fullName evidence="9">Putative glyoxal oxidase-like protein</fullName>
    </submittedName>
</protein>
<evidence type="ECO:0000313" key="10">
    <source>
        <dbReference type="Proteomes" id="UP000014074"/>
    </source>
</evidence>
<dbReference type="Pfam" id="PF01822">
    <property type="entry name" value="WSC"/>
    <property type="match status" value="2"/>
</dbReference>
<dbReference type="Proteomes" id="UP000014074">
    <property type="component" value="Unassembled WGS sequence"/>
</dbReference>
<feature type="chain" id="PRO_5004452830" evidence="7">
    <location>
        <begin position="21"/>
        <end position="249"/>
    </location>
</feature>
<keyword evidence="4" id="KW-1133">Transmembrane helix</keyword>
<keyword evidence="6" id="KW-0325">Glycoprotein</keyword>
<dbReference type="HOGENOM" id="CLU_063916_3_0_1"/>
<dbReference type="OrthoDB" id="5985073at2759"/>
<dbReference type="InterPro" id="IPR051836">
    <property type="entry name" value="Kremen_rcpt"/>
</dbReference>
<dbReference type="PANTHER" id="PTHR24269">
    <property type="entry name" value="KREMEN PROTEIN"/>
    <property type="match status" value="1"/>
</dbReference>
<gene>
    <name evidence="9" type="ORF">UCRPA7_3052</name>
</gene>
<keyword evidence="3 7" id="KW-0732">Signal</keyword>
<name>R8BQB3_PHAM7</name>
<keyword evidence="10" id="KW-1185">Reference proteome</keyword>
<dbReference type="KEGG" id="tmn:UCRPA7_3052"/>
<comment type="subcellular location">
    <subcellularLocation>
        <location evidence="1">Membrane</location>
        <topology evidence="1">Single-pass membrane protein</topology>
    </subcellularLocation>
</comment>
<dbReference type="RefSeq" id="XP_007913791.1">
    <property type="nucleotide sequence ID" value="XM_007915600.1"/>
</dbReference>
<dbReference type="AlphaFoldDB" id="R8BQB3"/>
<dbReference type="GeneID" id="19323364"/>